<dbReference type="EMBL" id="LSMT01001087">
    <property type="protein sequence ID" value="PFX13054.1"/>
    <property type="molecule type" value="Genomic_DNA"/>
</dbReference>
<name>A0A2B4R3Z2_STYPI</name>
<dbReference type="Gene3D" id="3.40.50.300">
    <property type="entry name" value="P-loop containing nucleotide triphosphate hydrolases"/>
    <property type="match status" value="1"/>
</dbReference>
<sequence>MSGLSKDFDIPSVASISDSHEGQENRTLKVTLLSREWRSSTDGDLSTINRELAVQLAKHSNEEVSVFLPQCSEEDRNNAESHDVRLVVAETLPAQAIAELNDKSYQLKFVGAPRGKGAEIADKFPQHGIDRNQLLIHSLSDSREVFADILCLPVLVSGNSGFGEALREVPFGSVCVIDSEDPKDWAKEIKAVRQKKRSKRLAETKLLCEKYLEMYSWEEPIRSLVERMYSLIFGVESRPVSAKGDERPASSVLGDDHSKQFRGKPINYDQREGSEGRPVIAAKDKRSPCTVFGDHLSKQLRGALLHFDHLEDEVQDITKSVGLDVTMQCPENPKSTVDMLLRLTCRDMKTAKIEDAIDNQLLPITVDKKDKKKFFHFIRHNQTRILLVLDGLDELPKNLLEEFMPLISGRVFPLTYVMLTARHEAGMKVRRHCDALFEIVGYTKEDADDYIIKYFRSHEKPILVEKLIMEIDRDSQLRELTADALNTALLCLVFEDTGGILPHNKTTLYCELVNCVLKRYCSKKEISLDYKDPVEKYTDQLNQLGELALEALLENELTFTLEELKSQSTEFLELGFLSREASASKIKPKTTYAVIHKTCQEYFAAFHLAHELLTTDKDEATLLGQLCPVDKYWQVWEFLMTTAASKSDYTAVFVVSSICAAFQHQKPDQFSNCLYAQQVEDSDDEWSKGYRISFLLERALLQNRWCDENCHKGDSEETATMPFDFNASTQEEDSDDEWYKGYRNRLLLEMTPLQSRWGDENYHKDDIEETATMPFYLSASAQEEDSDDKRSKGYRNSLLLERASLQRRRGEENFHKDDTEETGTMLFDLKAYALEEDSDDGPYGGGLCSLSPEYDDVICKDAGYE</sequence>
<evidence type="ECO:0000259" key="1">
    <source>
        <dbReference type="Pfam" id="PF05729"/>
    </source>
</evidence>
<dbReference type="Proteomes" id="UP000225706">
    <property type="component" value="Unassembled WGS sequence"/>
</dbReference>
<dbReference type="AlphaFoldDB" id="A0A2B4R3Z2"/>
<dbReference type="Pfam" id="PF05729">
    <property type="entry name" value="NACHT"/>
    <property type="match status" value="1"/>
</dbReference>
<dbReference type="Pfam" id="PF20706">
    <property type="entry name" value="GT4-conflict"/>
    <property type="match status" value="1"/>
</dbReference>
<organism evidence="2 3">
    <name type="scientific">Stylophora pistillata</name>
    <name type="common">Smooth cauliflower coral</name>
    <dbReference type="NCBI Taxonomy" id="50429"/>
    <lineage>
        <taxon>Eukaryota</taxon>
        <taxon>Metazoa</taxon>
        <taxon>Cnidaria</taxon>
        <taxon>Anthozoa</taxon>
        <taxon>Hexacorallia</taxon>
        <taxon>Scleractinia</taxon>
        <taxon>Astrocoeniina</taxon>
        <taxon>Pocilloporidae</taxon>
        <taxon>Stylophora</taxon>
    </lineage>
</organism>
<accession>A0A2B4R3Z2</accession>
<gene>
    <name evidence="2" type="primary">NLRC4</name>
    <name evidence="2" type="ORF">AWC38_SpisGene22902</name>
</gene>
<dbReference type="PANTHER" id="PTHR46844">
    <property type="entry name" value="SLR5058 PROTEIN"/>
    <property type="match status" value="1"/>
</dbReference>
<protein>
    <submittedName>
        <fullName evidence="2">NLR family CARD domain-containing protein 4</fullName>
    </submittedName>
</protein>
<reference evidence="3" key="1">
    <citation type="journal article" date="2017" name="bioRxiv">
        <title>Comparative analysis of the genomes of Stylophora pistillata and Acropora digitifera provides evidence for extensive differences between species of corals.</title>
        <authorList>
            <person name="Voolstra C.R."/>
            <person name="Li Y."/>
            <person name="Liew Y.J."/>
            <person name="Baumgarten S."/>
            <person name="Zoccola D."/>
            <person name="Flot J.-F."/>
            <person name="Tambutte S."/>
            <person name="Allemand D."/>
            <person name="Aranda M."/>
        </authorList>
    </citation>
    <scope>NUCLEOTIDE SEQUENCE [LARGE SCALE GENOMIC DNA]</scope>
</reference>
<dbReference type="PANTHER" id="PTHR46844:SF1">
    <property type="entry name" value="SLR5058 PROTEIN"/>
    <property type="match status" value="1"/>
</dbReference>
<proteinExistence type="predicted"/>
<evidence type="ECO:0000313" key="2">
    <source>
        <dbReference type="EMBL" id="PFX13054.1"/>
    </source>
</evidence>
<dbReference type="InterPro" id="IPR027417">
    <property type="entry name" value="P-loop_NTPase"/>
</dbReference>
<evidence type="ECO:0000313" key="3">
    <source>
        <dbReference type="Proteomes" id="UP000225706"/>
    </source>
</evidence>
<dbReference type="OrthoDB" id="5988362at2759"/>
<keyword evidence="3" id="KW-1185">Reference proteome</keyword>
<feature type="domain" description="NACHT" evidence="1">
    <location>
        <begin position="329"/>
        <end position="457"/>
    </location>
</feature>
<dbReference type="InterPro" id="IPR007111">
    <property type="entry name" value="NACHT_NTPase"/>
</dbReference>
<comment type="caution">
    <text evidence="2">The sequence shown here is derived from an EMBL/GenBank/DDBJ whole genome shotgun (WGS) entry which is preliminary data.</text>
</comment>